<organism evidence="1 2">
    <name type="scientific">Melia azedarach</name>
    <name type="common">Chinaberry tree</name>
    <dbReference type="NCBI Taxonomy" id="155640"/>
    <lineage>
        <taxon>Eukaryota</taxon>
        <taxon>Viridiplantae</taxon>
        <taxon>Streptophyta</taxon>
        <taxon>Embryophyta</taxon>
        <taxon>Tracheophyta</taxon>
        <taxon>Spermatophyta</taxon>
        <taxon>Magnoliopsida</taxon>
        <taxon>eudicotyledons</taxon>
        <taxon>Gunneridae</taxon>
        <taxon>Pentapetalae</taxon>
        <taxon>rosids</taxon>
        <taxon>malvids</taxon>
        <taxon>Sapindales</taxon>
        <taxon>Meliaceae</taxon>
        <taxon>Melia</taxon>
    </lineage>
</organism>
<evidence type="ECO:0000313" key="1">
    <source>
        <dbReference type="EMBL" id="KAJ4703533.1"/>
    </source>
</evidence>
<proteinExistence type="predicted"/>
<gene>
    <name evidence="1" type="ORF">OWV82_023426</name>
</gene>
<keyword evidence="2" id="KW-1185">Reference proteome</keyword>
<sequence length="284" mass="32940">MAGNLIFFSLILFSVSTRTSQNQQHDADDNRRLIAELQESKLRIARLEFLLEESVQKINAKSNYTEEREKLIDDLMHKIHDLQSVLSKFKEDSYRAEGRLAALEEEIRLLWAASRKNNFDIHNLKSKAQESEDRLEEVTSEVEKMSEIVTEQWIQIQHLEQALHMAELRAMKIQRQLSFTRCTFLKFVNDLSGKHIPKLFGMLDLSSKSAALSTYISQAVQQFKRLFLAFKKFHHELQGFIKEEMVKNELTAALANEELVFFVASALITFPILAAWMLLSVQFS</sequence>
<dbReference type="EMBL" id="CM051406">
    <property type="protein sequence ID" value="KAJ4703533.1"/>
    <property type="molecule type" value="Genomic_DNA"/>
</dbReference>
<reference evidence="1 2" key="1">
    <citation type="journal article" date="2023" name="Science">
        <title>Complex scaffold remodeling in plant triterpene biosynthesis.</title>
        <authorList>
            <person name="De La Pena R."/>
            <person name="Hodgson H."/>
            <person name="Liu J.C."/>
            <person name="Stephenson M.J."/>
            <person name="Martin A.C."/>
            <person name="Owen C."/>
            <person name="Harkess A."/>
            <person name="Leebens-Mack J."/>
            <person name="Jimenez L.E."/>
            <person name="Osbourn A."/>
            <person name="Sattely E.S."/>
        </authorList>
    </citation>
    <scope>NUCLEOTIDE SEQUENCE [LARGE SCALE GENOMIC DNA]</scope>
    <source>
        <strain evidence="2">cv. JPN11</strain>
        <tissue evidence="1">Leaf</tissue>
    </source>
</reference>
<dbReference type="Proteomes" id="UP001164539">
    <property type="component" value="Chromosome 13"/>
</dbReference>
<name>A0ACC1WWS3_MELAZ</name>
<evidence type="ECO:0000313" key="2">
    <source>
        <dbReference type="Proteomes" id="UP001164539"/>
    </source>
</evidence>
<accession>A0ACC1WWS3</accession>
<protein>
    <submittedName>
        <fullName evidence="1">Myosin heavy chain-like protein</fullName>
    </submittedName>
</protein>
<comment type="caution">
    <text evidence="1">The sequence shown here is derived from an EMBL/GenBank/DDBJ whole genome shotgun (WGS) entry which is preliminary data.</text>
</comment>